<dbReference type="Proteomes" id="UP000299102">
    <property type="component" value="Unassembled WGS sequence"/>
</dbReference>
<evidence type="ECO:0000313" key="2">
    <source>
        <dbReference type="EMBL" id="GBP09940.1"/>
    </source>
</evidence>
<evidence type="ECO:0000256" key="1">
    <source>
        <dbReference type="SAM" id="MobiDB-lite"/>
    </source>
</evidence>
<dbReference type="AlphaFoldDB" id="A0A4C1T8R3"/>
<keyword evidence="3" id="KW-1185">Reference proteome</keyword>
<sequence>MPNGLIRALALRLPAAIASVDELIKDQSFHVRGDSQDDSADNEEDSDVCSDEVDSSDDSESSLESDYE</sequence>
<name>A0A4C1T8R3_EUMVA</name>
<organism evidence="2 3">
    <name type="scientific">Eumeta variegata</name>
    <name type="common">Bagworm moth</name>
    <name type="synonym">Eumeta japonica</name>
    <dbReference type="NCBI Taxonomy" id="151549"/>
    <lineage>
        <taxon>Eukaryota</taxon>
        <taxon>Metazoa</taxon>
        <taxon>Ecdysozoa</taxon>
        <taxon>Arthropoda</taxon>
        <taxon>Hexapoda</taxon>
        <taxon>Insecta</taxon>
        <taxon>Pterygota</taxon>
        <taxon>Neoptera</taxon>
        <taxon>Endopterygota</taxon>
        <taxon>Lepidoptera</taxon>
        <taxon>Glossata</taxon>
        <taxon>Ditrysia</taxon>
        <taxon>Tineoidea</taxon>
        <taxon>Psychidae</taxon>
        <taxon>Oiketicinae</taxon>
        <taxon>Eumeta</taxon>
    </lineage>
</organism>
<feature type="region of interest" description="Disordered" evidence="1">
    <location>
        <begin position="29"/>
        <end position="68"/>
    </location>
</feature>
<reference evidence="2 3" key="1">
    <citation type="journal article" date="2019" name="Commun. Biol.">
        <title>The bagworm genome reveals a unique fibroin gene that provides high tensile strength.</title>
        <authorList>
            <person name="Kono N."/>
            <person name="Nakamura H."/>
            <person name="Ohtoshi R."/>
            <person name="Tomita M."/>
            <person name="Numata K."/>
            <person name="Arakawa K."/>
        </authorList>
    </citation>
    <scope>NUCLEOTIDE SEQUENCE [LARGE SCALE GENOMIC DNA]</scope>
</reference>
<comment type="caution">
    <text evidence="2">The sequence shown here is derived from an EMBL/GenBank/DDBJ whole genome shotgun (WGS) entry which is preliminary data.</text>
</comment>
<evidence type="ECO:0000313" key="3">
    <source>
        <dbReference type="Proteomes" id="UP000299102"/>
    </source>
</evidence>
<dbReference type="EMBL" id="BGZK01004611">
    <property type="protein sequence ID" value="GBP09940.1"/>
    <property type="molecule type" value="Genomic_DNA"/>
</dbReference>
<accession>A0A4C1T8R3</accession>
<feature type="compositionally biased region" description="Acidic residues" evidence="1">
    <location>
        <begin position="36"/>
        <end position="68"/>
    </location>
</feature>
<proteinExistence type="predicted"/>
<gene>
    <name evidence="2" type="ORF">EVAR_61968_1</name>
</gene>
<protein>
    <submittedName>
        <fullName evidence="2">Uncharacterized protein</fullName>
    </submittedName>
</protein>